<evidence type="ECO:0000256" key="1">
    <source>
        <dbReference type="SAM" id="SignalP"/>
    </source>
</evidence>
<feature type="chain" id="PRO_5002806215" evidence="1">
    <location>
        <begin position="27"/>
        <end position="52"/>
    </location>
</feature>
<evidence type="ECO:0000313" key="3">
    <source>
        <dbReference type="Proteomes" id="UP000008744"/>
    </source>
</evidence>
<name>B4G6U5_DROPE</name>
<evidence type="ECO:0000313" key="2">
    <source>
        <dbReference type="EMBL" id="EDW28264.1"/>
    </source>
</evidence>
<keyword evidence="1" id="KW-0732">Signal</keyword>
<proteinExistence type="predicted"/>
<organism evidence="3">
    <name type="scientific">Drosophila persimilis</name>
    <name type="common">Fruit fly</name>
    <dbReference type="NCBI Taxonomy" id="7234"/>
    <lineage>
        <taxon>Eukaryota</taxon>
        <taxon>Metazoa</taxon>
        <taxon>Ecdysozoa</taxon>
        <taxon>Arthropoda</taxon>
        <taxon>Hexapoda</taxon>
        <taxon>Insecta</taxon>
        <taxon>Pterygota</taxon>
        <taxon>Neoptera</taxon>
        <taxon>Endopterygota</taxon>
        <taxon>Diptera</taxon>
        <taxon>Brachycera</taxon>
        <taxon>Muscomorpha</taxon>
        <taxon>Ephydroidea</taxon>
        <taxon>Drosophilidae</taxon>
        <taxon>Drosophila</taxon>
        <taxon>Sophophora</taxon>
    </lineage>
</organism>
<keyword evidence="3" id="KW-1185">Reference proteome</keyword>
<dbReference type="EMBL" id="CH479180">
    <property type="protein sequence ID" value="EDW28264.1"/>
    <property type="molecule type" value="Genomic_DNA"/>
</dbReference>
<dbReference type="AlphaFoldDB" id="B4G6U5"/>
<dbReference type="HOGENOM" id="CLU_3089460_0_0_1"/>
<protein>
    <submittedName>
        <fullName evidence="2">GL19040</fullName>
    </submittedName>
</protein>
<reference evidence="2 3" key="1">
    <citation type="journal article" date="2007" name="Nature">
        <title>Evolution of genes and genomes on the Drosophila phylogeny.</title>
        <authorList>
            <consortium name="Drosophila 12 Genomes Consortium"/>
            <person name="Clark A.G."/>
            <person name="Eisen M.B."/>
            <person name="Smith D.R."/>
            <person name="Bergman C.M."/>
            <person name="Oliver B."/>
            <person name="Markow T.A."/>
            <person name="Kaufman T.C."/>
            <person name="Kellis M."/>
            <person name="Gelbart W."/>
            <person name="Iyer V.N."/>
            <person name="Pollard D.A."/>
            <person name="Sackton T.B."/>
            <person name="Larracuente A.M."/>
            <person name="Singh N.D."/>
            <person name="Abad J.P."/>
            <person name="Abt D.N."/>
            <person name="Adryan B."/>
            <person name="Aguade M."/>
            <person name="Akashi H."/>
            <person name="Anderson W.W."/>
            <person name="Aquadro C.F."/>
            <person name="Ardell D.H."/>
            <person name="Arguello R."/>
            <person name="Artieri C.G."/>
            <person name="Barbash D.A."/>
            <person name="Barker D."/>
            <person name="Barsanti P."/>
            <person name="Batterham P."/>
            <person name="Batzoglou S."/>
            <person name="Begun D."/>
            <person name="Bhutkar A."/>
            <person name="Blanco E."/>
            <person name="Bosak S.A."/>
            <person name="Bradley R.K."/>
            <person name="Brand A.D."/>
            <person name="Brent M.R."/>
            <person name="Brooks A.N."/>
            <person name="Brown R.H."/>
            <person name="Butlin R.K."/>
            <person name="Caggese C."/>
            <person name="Calvi B.R."/>
            <person name="Bernardo de Carvalho A."/>
            <person name="Caspi A."/>
            <person name="Castrezana S."/>
            <person name="Celniker S.E."/>
            <person name="Chang J.L."/>
            <person name="Chapple C."/>
            <person name="Chatterji S."/>
            <person name="Chinwalla A."/>
            <person name="Civetta A."/>
            <person name="Clifton S.W."/>
            <person name="Comeron J.M."/>
            <person name="Costello J.C."/>
            <person name="Coyne J.A."/>
            <person name="Daub J."/>
            <person name="David R.G."/>
            <person name="Delcher A.L."/>
            <person name="Delehaunty K."/>
            <person name="Do C.B."/>
            <person name="Ebling H."/>
            <person name="Edwards K."/>
            <person name="Eickbush T."/>
            <person name="Evans J.D."/>
            <person name="Filipski A."/>
            <person name="Findeiss S."/>
            <person name="Freyhult E."/>
            <person name="Fulton L."/>
            <person name="Fulton R."/>
            <person name="Garcia A.C."/>
            <person name="Gardiner A."/>
            <person name="Garfield D.A."/>
            <person name="Garvin B.E."/>
            <person name="Gibson G."/>
            <person name="Gilbert D."/>
            <person name="Gnerre S."/>
            <person name="Godfrey J."/>
            <person name="Good R."/>
            <person name="Gotea V."/>
            <person name="Gravely B."/>
            <person name="Greenberg A.J."/>
            <person name="Griffiths-Jones S."/>
            <person name="Gross S."/>
            <person name="Guigo R."/>
            <person name="Gustafson E.A."/>
            <person name="Haerty W."/>
            <person name="Hahn M.W."/>
            <person name="Halligan D.L."/>
            <person name="Halpern A.L."/>
            <person name="Halter G.M."/>
            <person name="Han M.V."/>
            <person name="Heger A."/>
            <person name="Hillier L."/>
            <person name="Hinrichs A.S."/>
            <person name="Holmes I."/>
            <person name="Hoskins R.A."/>
            <person name="Hubisz M.J."/>
            <person name="Hultmark D."/>
            <person name="Huntley M.A."/>
            <person name="Jaffe D.B."/>
            <person name="Jagadeeshan S."/>
            <person name="Jeck W.R."/>
            <person name="Johnson J."/>
            <person name="Jones C.D."/>
            <person name="Jordan W.C."/>
            <person name="Karpen G.H."/>
            <person name="Kataoka E."/>
            <person name="Keightley P.D."/>
            <person name="Kheradpour P."/>
            <person name="Kirkness E.F."/>
            <person name="Koerich L.B."/>
            <person name="Kristiansen K."/>
            <person name="Kudrna D."/>
            <person name="Kulathinal R.J."/>
            <person name="Kumar S."/>
            <person name="Kwok R."/>
            <person name="Lander E."/>
            <person name="Langley C.H."/>
            <person name="Lapoint R."/>
            <person name="Lazzaro B.P."/>
            <person name="Lee S.J."/>
            <person name="Levesque L."/>
            <person name="Li R."/>
            <person name="Lin C.F."/>
            <person name="Lin M.F."/>
            <person name="Lindblad-Toh K."/>
            <person name="Llopart A."/>
            <person name="Long M."/>
            <person name="Low L."/>
            <person name="Lozovsky E."/>
            <person name="Lu J."/>
            <person name="Luo M."/>
            <person name="Machado C.A."/>
            <person name="Makalowski W."/>
            <person name="Marzo M."/>
            <person name="Matsuda M."/>
            <person name="Matzkin L."/>
            <person name="McAllister B."/>
            <person name="McBride C.S."/>
            <person name="McKernan B."/>
            <person name="McKernan K."/>
            <person name="Mendez-Lago M."/>
            <person name="Minx P."/>
            <person name="Mollenhauer M.U."/>
            <person name="Montooth K."/>
            <person name="Mount S.M."/>
            <person name="Mu X."/>
            <person name="Myers E."/>
            <person name="Negre B."/>
            <person name="Newfeld S."/>
            <person name="Nielsen R."/>
            <person name="Noor M.A."/>
            <person name="O'Grady P."/>
            <person name="Pachter L."/>
            <person name="Papaceit M."/>
            <person name="Parisi M.J."/>
            <person name="Parisi M."/>
            <person name="Parts L."/>
            <person name="Pedersen J.S."/>
            <person name="Pesole G."/>
            <person name="Phillippy A.M."/>
            <person name="Ponting C.P."/>
            <person name="Pop M."/>
            <person name="Porcelli D."/>
            <person name="Powell J.R."/>
            <person name="Prohaska S."/>
            <person name="Pruitt K."/>
            <person name="Puig M."/>
            <person name="Quesneville H."/>
            <person name="Ram K.R."/>
            <person name="Rand D."/>
            <person name="Rasmussen M.D."/>
            <person name="Reed L.K."/>
            <person name="Reenan R."/>
            <person name="Reily A."/>
            <person name="Remington K.A."/>
            <person name="Rieger T.T."/>
            <person name="Ritchie M.G."/>
            <person name="Robin C."/>
            <person name="Rogers Y.H."/>
            <person name="Rohde C."/>
            <person name="Rozas J."/>
            <person name="Rubenfield M.J."/>
            <person name="Ruiz A."/>
            <person name="Russo S."/>
            <person name="Salzberg S.L."/>
            <person name="Sanchez-Gracia A."/>
            <person name="Saranga D.J."/>
            <person name="Sato H."/>
            <person name="Schaeffer S.W."/>
            <person name="Schatz M.C."/>
            <person name="Schlenke T."/>
            <person name="Schwartz R."/>
            <person name="Segarra C."/>
            <person name="Singh R.S."/>
            <person name="Sirot L."/>
            <person name="Sirota M."/>
            <person name="Sisneros N.B."/>
            <person name="Smith C.D."/>
            <person name="Smith T.F."/>
            <person name="Spieth J."/>
            <person name="Stage D.E."/>
            <person name="Stark A."/>
            <person name="Stephan W."/>
            <person name="Strausberg R.L."/>
            <person name="Strempel S."/>
            <person name="Sturgill D."/>
            <person name="Sutton G."/>
            <person name="Sutton G.G."/>
            <person name="Tao W."/>
            <person name="Teichmann S."/>
            <person name="Tobari Y.N."/>
            <person name="Tomimura Y."/>
            <person name="Tsolas J.M."/>
            <person name="Valente V.L."/>
            <person name="Venter E."/>
            <person name="Venter J.C."/>
            <person name="Vicario S."/>
            <person name="Vieira F.G."/>
            <person name="Vilella A.J."/>
            <person name="Villasante A."/>
            <person name="Walenz B."/>
            <person name="Wang J."/>
            <person name="Wasserman M."/>
            <person name="Watts T."/>
            <person name="Wilson D."/>
            <person name="Wilson R.K."/>
            <person name="Wing R.A."/>
            <person name="Wolfner M.F."/>
            <person name="Wong A."/>
            <person name="Wong G.K."/>
            <person name="Wu C.I."/>
            <person name="Wu G."/>
            <person name="Yamamoto D."/>
            <person name="Yang H.P."/>
            <person name="Yang S.P."/>
            <person name="Yorke J.A."/>
            <person name="Yoshida K."/>
            <person name="Zdobnov E."/>
            <person name="Zhang P."/>
            <person name="Zhang Y."/>
            <person name="Zimin A.V."/>
            <person name="Baldwin J."/>
            <person name="Abdouelleil A."/>
            <person name="Abdulkadir J."/>
            <person name="Abebe A."/>
            <person name="Abera B."/>
            <person name="Abreu J."/>
            <person name="Acer S.C."/>
            <person name="Aftuck L."/>
            <person name="Alexander A."/>
            <person name="An P."/>
            <person name="Anderson E."/>
            <person name="Anderson S."/>
            <person name="Arachi H."/>
            <person name="Azer M."/>
            <person name="Bachantsang P."/>
            <person name="Barry A."/>
            <person name="Bayul T."/>
            <person name="Berlin A."/>
            <person name="Bessette D."/>
            <person name="Bloom T."/>
            <person name="Blye J."/>
            <person name="Boguslavskiy L."/>
            <person name="Bonnet C."/>
            <person name="Boukhgalter B."/>
            <person name="Bourzgui I."/>
            <person name="Brown A."/>
            <person name="Cahill P."/>
            <person name="Channer S."/>
            <person name="Cheshatsang Y."/>
            <person name="Chuda L."/>
            <person name="Citroen M."/>
            <person name="Collymore A."/>
            <person name="Cooke P."/>
            <person name="Costello M."/>
            <person name="D'Aco K."/>
            <person name="Daza R."/>
            <person name="De Haan G."/>
            <person name="DeGray S."/>
            <person name="DeMaso C."/>
            <person name="Dhargay N."/>
            <person name="Dooley K."/>
            <person name="Dooley E."/>
            <person name="Doricent M."/>
            <person name="Dorje P."/>
            <person name="Dorjee K."/>
            <person name="Dupes A."/>
            <person name="Elong R."/>
            <person name="Falk J."/>
            <person name="Farina A."/>
            <person name="Faro S."/>
            <person name="Ferguson D."/>
            <person name="Fisher S."/>
            <person name="Foley C.D."/>
            <person name="Franke A."/>
            <person name="Friedrich D."/>
            <person name="Gadbois L."/>
            <person name="Gearin G."/>
            <person name="Gearin C.R."/>
            <person name="Giannoukos G."/>
            <person name="Goode T."/>
            <person name="Graham J."/>
            <person name="Grandbois E."/>
            <person name="Grewal S."/>
            <person name="Gyaltsen K."/>
            <person name="Hafez N."/>
            <person name="Hagos B."/>
            <person name="Hall J."/>
            <person name="Henson C."/>
            <person name="Hollinger A."/>
            <person name="Honan T."/>
            <person name="Huard M.D."/>
            <person name="Hughes L."/>
            <person name="Hurhula B."/>
            <person name="Husby M.E."/>
            <person name="Kamat A."/>
            <person name="Kanga B."/>
            <person name="Kashin S."/>
            <person name="Khazanovich D."/>
            <person name="Kisner P."/>
            <person name="Lance K."/>
            <person name="Lara M."/>
            <person name="Lee W."/>
            <person name="Lennon N."/>
            <person name="Letendre F."/>
            <person name="LeVine R."/>
            <person name="Lipovsky A."/>
            <person name="Liu X."/>
            <person name="Liu J."/>
            <person name="Liu S."/>
            <person name="Lokyitsang T."/>
            <person name="Lokyitsang Y."/>
            <person name="Lubonja R."/>
            <person name="Lui A."/>
            <person name="MacDonald P."/>
            <person name="Magnisalis V."/>
            <person name="Maru K."/>
            <person name="Matthews C."/>
            <person name="McCusker W."/>
            <person name="McDonough S."/>
            <person name="Mehta T."/>
            <person name="Meldrim J."/>
            <person name="Meneus L."/>
            <person name="Mihai O."/>
            <person name="Mihalev A."/>
            <person name="Mihova T."/>
            <person name="Mittelman R."/>
            <person name="Mlenga V."/>
            <person name="Montmayeur A."/>
            <person name="Mulrain L."/>
            <person name="Navidi A."/>
            <person name="Naylor J."/>
            <person name="Negash T."/>
            <person name="Nguyen T."/>
            <person name="Nguyen N."/>
            <person name="Nicol R."/>
            <person name="Norbu C."/>
            <person name="Norbu N."/>
            <person name="Novod N."/>
            <person name="O'Neill B."/>
            <person name="Osman S."/>
            <person name="Markiewicz E."/>
            <person name="Oyono O.L."/>
            <person name="Patti C."/>
            <person name="Phunkhang P."/>
            <person name="Pierre F."/>
            <person name="Priest M."/>
            <person name="Raghuraman S."/>
            <person name="Rege F."/>
            <person name="Reyes R."/>
            <person name="Rise C."/>
            <person name="Rogov P."/>
            <person name="Ross K."/>
            <person name="Ryan E."/>
            <person name="Settipalli S."/>
            <person name="Shea T."/>
            <person name="Sherpa N."/>
            <person name="Shi L."/>
            <person name="Shih D."/>
            <person name="Sparrow T."/>
            <person name="Spaulding J."/>
            <person name="Stalker J."/>
            <person name="Stange-Thomann N."/>
            <person name="Stavropoulos S."/>
            <person name="Stone C."/>
            <person name="Strader C."/>
            <person name="Tesfaye S."/>
            <person name="Thomson T."/>
            <person name="Thoulutsang Y."/>
            <person name="Thoulutsang D."/>
            <person name="Topham K."/>
            <person name="Topping I."/>
            <person name="Tsamla T."/>
            <person name="Vassiliev H."/>
            <person name="Vo A."/>
            <person name="Wangchuk T."/>
            <person name="Wangdi T."/>
            <person name="Weiand M."/>
            <person name="Wilkinson J."/>
            <person name="Wilson A."/>
            <person name="Yadav S."/>
            <person name="Young G."/>
            <person name="Yu Q."/>
            <person name="Zembek L."/>
            <person name="Zhong D."/>
            <person name="Zimmer A."/>
            <person name="Zwirko Z."/>
            <person name="Jaffe D.B."/>
            <person name="Alvarez P."/>
            <person name="Brockman W."/>
            <person name="Butler J."/>
            <person name="Chin C."/>
            <person name="Gnerre S."/>
            <person name="Grabherr M."/>
            <person name="Kleber M."/>
            <person name="Mauceli E."/>
            <person name="MacCallum I."/>
        </authorList>
    </citation>
    <scope>NUCLEOTIDE SEQUENCE [LARGE SCALE GENOMIC DNA]</scope>
    <source>
        <strain evidence="3">MSH-3 / Tucson 14011-0111.49</strain>
    </source>
</reference>
<accession>B4G6U5</accession>
<feature type="signal peptide" evidence="1">
    <location>
        <begin position="1"/>
        <end position="26"/>
    </location>
</feature>
<dbReference type="OMA" id="PWEKEPV"/>
<gene>
    <name evidence="2" type="primary">Dper\GL19040</name>
    <name evidence="2" type="ORF">Dper_GL19040</name>
</gene>
<sequence>MHWSLLIGGMAVILSLIGSRFWVSGAEQPTLYPWEKEPVTKHSKPFRVSGDI</sequence>
<dbReference type="Proteomes" id="UP000008744">
    <property type="component" value="Unassembled WGS sequence"/>
</dbReference>